<keyword evidence="1" id="KW-0456">Lyase</keyword>
<proteinExistence type="predicted"/>
<dbReference type="Pfam" id="PF02746">
    <property type="entry name" value="MR_MLE_N"/>
    <property type="match status" value="1"/>
</dbReference>
<dbReference type="Pfam" id="PF13378">
    <property type="entry name" value="MR_MLE_C"/>
    <property type="match status" value="1"/>
</dbReference>
<dbReference type="SFLD" id="SFLDS00001">
    <property type="entry name" value="Enolase"/>
    <property type="match status" value="1"/>
</dbReference>
<dbReference type="SFLD" id="SFLDG00179">
    <property type="entry name" value="mandelate_racemase"/>
    <property type="match status" value="1"/>
</dbReference>
<dbReference type="EMBL" id="CP063849">
    <property type="protein sequence ID" value="QOY89880.1"/>
    <property type="molecule type" value="Genomic_DNA"/>
</dbReference>
<dbReference type="InterPro" id="IPR029065">
    <property type="entry name" value="Enolase_C-like"/>
</dbReference>
<dbReference type="PROSITE" id="PS51318">
    <property type="entry name" value="TAT"/>
    <property type="match status" value="1"/>
</dbReference>
<dbReference type="SUPFAM" id="SSF54826">
    <property type="entry name" value="Enolase N-terminal domain-like"/>
    <property type="match status" value="1"/>
</dbReference>
<evidence type="ECO:0000256" key="2">
    <source>
        <dbReference type="SAM" id="SignalP"/>
    </source>
</evidence>
<dbReference type="PANTHER" id="PTHR48080:SF2">
    <property type="entry name" value="D-GALACTONATE DEHYDRATASE"/>
    <property type="match status" value="1"/>
</dbReference>
<dbReference type="InterPro" id="IPR036849">
    <property type="entry name" value="Enolase-like_C_sf"/>
</dbReference>
<protein>
    <submittedName>
        <fullName evidence="4">Mandelate racemase/muconate lactonizing enzyme family protein</fullName>
    </submittedName>
</protein>
<dbReference type="RefSeq" id="WP_194451543.1">
    <property type="nucleotide sequence ID" value="NZ_CP063849.1"/>
</dbReference>
<dbReference type="InterPro" id="IPR013341">
    <property type="entry name" value="Mandelate_racemase_N_dom"/>
</dbReference>
<evidence type="ECO:0000313" key="5">
    <source>
        <dbReference type="Proteomes" id="UP000593892"/>
    </source>
</evidence>
<gene>
    <name evidence="4" type="ORF">IRI77_07975</name>
</gene>
<dbReference type="KEGG" id="pfer:IRI77_07975"/>
<dbReference type="InterPro" id="IPR006311">
    <property type="entry name" value="TAT_signal"/>
</dbReference>
<dbReference type="Gene3D" id="3.20.20.120">
    <property type="entry name" value="Enolase-like C-terminal domain"/>
    <property type="match status" value="1"/>
</dbReference>
<dbReference type="SMART" id="SM00922">
    <property type="entry name" value="MR_MLE"/>
    <property type="match status" value="1"/>
</dbReference>
<dbReference type="SUPFAM" id="SSF51604">
    <property type="entry name" value="Enolase C-terminal domain-like"/>
    <property type="match status" value="1"/>
</dbReference>
<dbReference type="Gene3D" id="3.30.390.10">
    <property type="entry name" value="Enolase-like, N-terminal domain"/>
    <property type="match status" value="1"/>
</dbReference>
<feature type="signal peptide" evidence="2">
    <location>
        <begin position="1"/>
        <end position="28"/>
    </location>
</feature>
<dbReference type="PANTHER" id="PTHR48080">
    <property type="entry name" value="D-GALACTONATE DEHYDRATASE-RELATED"/>
    <property type="match status" value="1"/>
</dbReference>
<dbReference type="CDD" id="cd03316">
    <property type="entry name" value="MR_like"/>
    <property type="match status" value="1"/>
</dbReference>
<name>A0A7S7NUB3_PALFE</name>
<dbReference type="GO" id="GO:0009063">
    <property type="term" value="P:amino acid catabolic process"/>
    <property type="evidence" value="ECO:0007669"/>
    <property type="project" value="InterPro"/>
</dbReference>
<dbReference type="InterPro" id="IPR034593">
    <property type="entry name" value="DgoD-like"/>
</dbReference>
<feature type="domain" description="Mandelate racemase/muconate lactonizing enzyme C-terminal" evidence="3">
    <location>
        <begin position="168"/>
        <end position="282"/>
    </location>
</feature>
<reference evidence="4 5" key="1">
    <citation type="submission" date="2020-10" db="EMBL/GenBank/DDBJ databases">
        <title>Complete genome sequence of Paludibaculum fermentans P105T, a facultatively anaerobic acidobacterium capable of dissimilatory Fe(III) reduction.</title>
        <authorList>
            <person name="Dedysh S.N."/>
            <person name="Beletsky A.V."/>
            <person name="Kulichevskaya I.S."/>
            <person name="Mardanov A.V."/>
            <person name="Ravin N.V."/>
        </authorList>
    </citation>
    <scope>NUCLEOTIDE SEQUENCE [LARGE SCALE GENOMIC DNA]</scope>
    <source>
        <strain evidence="4 5">P105</strain>
    </source>
</reference>
<organism evidence="4 5">
    <name type="scientific">Paludibaculum fermentans</name>
    <dbReference type="NCBI Taxonomy" id="1473598"/>
    <lineage>
        <taxon>Bacteria</taxon>
        <taxon>Pseudomonadati</taxon>
        <taxon>Acidobacteriota</taxon>
        <taxon>Terriglobia</taxon>
        <taxon>Bryobacterales</taxon>
        <taxon>Bryobacteraceae</taxon>
        <taxon>Paludibaculum</taxon>
    </lineage>
</organism>
<feature type="chain" id="PRO_5032725942" evidence="2">
    <location>
        <begin position="29"/>
        <end position="417"/>
    </location>
</feature>
<dbReference type="Proteomes" id="UP000593892">
    <property type="component" value="Chromosome"/>
</dbReference>
<dbReference type="InterPro" id="IPR013342">
    <property type="entry name" value="Mandelate_racemase_C"/>
</dbReference>
<keyword evidence="2" id="KW-0732">Signal</keyword>
<dbReference type="AlphaFoldDB" id="A0A7S7NUB3"/>
<sequence>MSLISRRSMLQASIGATGALSLSGLAAAMQQNTSPHGRPKLKITDIRTAYVTVHGPQLHVRIYTDQGLIGQGEATDAALGGAAIIAGFRRILIGQDPLNVEALWERIRTAGVFAGAQSGQYITALSGIEIALWDLVGKAVGLPVYQLLGGKVRDKVRIYCDSANHHPDDPLARQKLNEIEKMGFTAAKIDIDEARDPNRFDRVNWTANNAEIDRMVKEVAFVRETLGKGVELAVDMHGRYDATTGKRVAIELEPFRLLWLEEPVPAENIDVMRDIRQSTKTPICCGENLFLRHGFRELLEKRAADIIMPDIQKCGGLLEARKIADMAHTYYVPFAPHCVVSPIGTMASCHVCAAVPNFLVLEWHWIGHQQLWRDFVKEGEIIDKGFVTVTDRPGLGVEMNEEAARKSQMPGSKWFEA</sequence>
<evidence type="ECO:0000259" key="3">
    <source>
        <dbReference type="SMART" id="SM00922"/>
    </source>
</evidence>
<evidence type="ECO:0000313" key="4">
    <source>
        <dbReference type="EMBL" id="QOY89880.1"/>
    </source>
</evidence>
<dbReference type="InterPro" id="IPR029017">
    <property type="entry name" value="Enolase-like_N"/>
</dbReference>
<dbReference type="PROSITE" id="PS00908">
    <property type="entry name" value="MR_MLE_1"/>
    <property type="match status" value="1"/>
</dbReference>
<keyword evidence="5" id="KW-1185">Reference proteome</keyword>
<dbReference type="GO" id="GO:0016829">
    <property type="term" value="F:lyase activity"/>
    <property type="evidence" value="ECO:0007669"/>
    <property type="project" value="UniProtKB-KW"/>
</dbReference>
<dbReference type="InterPro" id="IPR018110">
    <property type="entry name" value="Mandel_Rmase/mucon_lact_enz_CS"/>
</dbReference>
<evidence type="ECO:0000256" key="1">
    <source>
        <dbReference type="ARBA" id="ARBA00023239"/>
    </source>
</evidence>
<accession>A0A7S7NUB3</accession>